<keyword evidence="2 4" id="KW-0238">DNA-binding</keyword>
<feature type="region of interest" description="Disordered" evidence="5">
    <location>
        <begin position="1"/>
        <end position="32"/>
    </location>
</feature>
<reference evidence="7 8" key="1">
    <citation type="submission" date="2018-06" db="EMBL/GenBank/DDBJ databases">
        <title>Streptomyces reniochalinae sp. nov. and Streptomyces diacarnus sp. nov. from marine sponges.</title>
        <authorList>
            <person name="Li L."/>
        </authorList>
    </citation>
    <scope>NUCLEOTIDE SEQUENCE [LARGE SCALE GENOMIC DNA]</scope>
    <source>
        <strain evidence="7 8">LHW50302</strain>
    </source>
</reference>
<dbReference type="PROSITE" id="PS50977">
    <property type="entry name" value="HTH_TETR_2"/>
    <property type="match status" value="1"/>
</dbReference>
<dbReference type="SUPFAM" id="SSF48498">
    <property type="entry name" value="Tetracyclin repressor-like, C-terminal domain"/>
    <property type="match status" value="1"/>
</dbReference>
<dbReference type="SUPFAM" id="SSF46689">
    <property type="entry name" value="Homeodomain-like"/>
    <property type="match status" value="1"/>
</dbReference>
<dbReference type="OrthoDB" id="5242433at2"/>
<dbReference type="Pfam" id="PF17940">
    <property type="entry name" value="TetR_C_31"/>
    <property type="match status" value="1"/>
</dbReference>
<dbReference type="Pfam" id="PF00440">
    <property type="entry name" value="TetR_N"/>
    <property type="match status" value="1"/>
</dbReference>
<evidence type="ECO:0000259" key="6">
    <source>
        <dbReference type="PROSITE" id="PS50977"/>
    </source>
</evidence>
<evidence type="ECO:0000256" key="5">
    <source>
        <dbReference type="SAM" id="MobiDB-lite"/>
    </source>
</evidence>
<dbReference type="InterPro" id="IPR041583">
    <property type="entry name" value="TetR_C_31"/>
</dbReference>
<dbReference type="InterPro" id="IPR036271">
    <property type="entry name" value="Tet_transcr_reg_TetR-rel_C_sf"/>
</dbReference>
<gene>
    <name evidence="7" type="ORF">DQ392_14650</name>
</gene>
<dbReference type="InterPro" id="IPR050109">
    <property type="entry name" value="HTH-type_TetR-like_transc_reg"/>
</dbReference>
<keyword evidence="3" id="KW-0804">Transcription</keyword>
<dbReference type="PANTHER" id="PTHR30055">
    <property type="entry name" value="HTH-TYPE TRANSCRIPTIONAL REGULATOR RUTR"/>
    <property type="match status" value="1"/>
</dbReference>
<feature type="DNA-binding region" description="H-T-H motif" evidence="4">
    <location>
        <begin position="58"/>
        <end position="77"/>
    </location>
</feature>
<comment type="caution">
    <text evidence="7">The sequence shown here is derived from an EMBL/GenBank/DDBJ whole genome shotgun (WGS) entry which is preliminary data.</text>
</comment>
<dbReference type="Proteomes" id="UP000253507">
    <property type="component" value="Unassembled WGS sequence"/>
</dbReference>
<protein>
    <submittedName>
        <fullName evidence="7">TetR/AcrR family transcriptional regulator</fullName>
    </submittedName>
</protein>
<evidence type="ECO:0000313" key="8">
    <source>
        <dbReference type="Proteomes" id="UP000253507"/>
    </source>
</evidence>
<dbReference type="PANTHER" id="PTHR30055:SF234">
    <property type="entry name" value="HTH-TYPE TRANSCRIPTIONAL REGULATOR BETI"/>
    <property type="match status" value="1"/>
</dbReference>
<dbReference type="EMBL" id="QOIM01000034">
    <property type="protein sequence ID" value="RCG17936.1"/>
    <property type="molecule type" value="Genomic_DNA"/>
</dbReference>
<dbReference type="AlphaFoldDB" id="A0A367EIL4"/>
<evidence type="ECO:0000256" key="2">
    <source>
        <dbReference type="ARBA" id="ARBA00023125"/>
    </source>
</evidence>
<evidence type="ECO:0000256" key="1">
    <source>
        <dbReference type="ARBA" id="ARBA00023015"/>
    </source>
</evidence>
<dbReference type="GO" id="GO:0000976">
    <property type="term" value="F:transcription cis-regulatory region binding"/>
    <property type="evidence" value="ECO:0007669"/>
    <property type="project" value="TreeGrafter"/>
</dbReference>
<accession>A0A367EIL4</accession>
<dbReference type="InterPro" id="IPR009057">
    <property type="entry name" value="Homeodomain-like_sf"/>
</dbReference>
<organism evidence="7 8">
    <name type="scientific">Streptomyces reniochalinae</name>
    <dbReference type="NCBI Taxonomy" id="2250578"/>
    <lineage>
        <taxon>Bacteria</taxon>
        <taxon>Bacillati</taxon>
        <taxon>Actinomycetota</taxon>
        <taxon>Actinomycetes</taxon>
        <taxon>Kitasatosporales</taxon>
        <taxon>Streptomycetaceae</taxon>
        <taxon>Streptomyces</taxon>
    </lineage>
</organism>
<keyword evidence="1" id="KW-0805">Transcription regulation</keyword>
<dbReference type="Gene3D" id="1.10.357.10">
    <property type="entry name" value="Tetracycline Repressor, domain 2"/>
    <property type="match status" value="1"/>
</dbReference>
<dbReference type="PRINTS" id="PR00455">
    <property type="entry name" value="HTHTETR"/>
</dbReference>
<sequence length="227" mass="23730">MAGRPSATHVGAPQRPVSEGDSVPPPPVTAADRGREVRQRLLHAGAELIAERGWSGVSTRAVAERAQVGPGLVHYHFASLGALLTQAALGTIETLTREMTAMLAAAATPEEALEGVMGALDAYPGTDPTSLLFIETYLAATRDEELMRGVAAIISSAREELAGRLGDHGVPRPQETAAVLLAALDGLMLHRAAVPEPASGSVSPVLRRLLTDPETDHASTTPRRAHP</sequence>
<dbReference type="GO" id="GO:0003700">
    <property type="term" value="F:DNA-binding transcription factor activity"/>
    <property type="evidence" value="ECO:0007669"/>
    <property type="project" value="TreeGrafter"/>
</dbReference>
<dbReference type="InterPro" id="IPR001647">
    <property type="entry name" value="HTH_TetR"/>
</dbReference>
<evidence type="ECO:0000256" key="3">
    <source>
        <dbReference type="ARBA" id="ARBA00023163"/>
    </source>
</evidence>
<proteinExistence type="predicted"/>
<keyword evidence="8" id="KW-1185">Reference proteome</keyword>
<evidence type="ECO:0000256" key="4">
    <source>
        <dbReference type="PROSITE-ProRule" id="PRU00335"/>
    </source>
</evidence>
<feature type="domain" description="HTH tetR-type" evidence="6">
    <location>
        <begin position="35"/>
        <end position="95"/>
    </location>
</feature>
<evidence type="ECO:0000313" key="7">
    <source>
        <dbReference type="EMBL" id="RCG17936.1"/>
    </source>
</evidence>
<name>A0A367EIL4_9ACTN</name>